<dbReference type="AlphaFoldDB" id="A0A8F8VWQ4"/>
<keyword evidence="1" id="KW-0812">Transmembrane</keyword>
<protein>
    <submittedName>
        <fullName evidence="2">NADH dehydrogenase subunit 4L</fullName>
    </submittedName>
</protein>
<sequence>MFETFLVVSFIFCLLKISSSYFVMTVMVGLELMVSLVLIILSLKGVLVTNLIVFFIVLMVSDSVVGLSILMSNLHLQSQLDKSFYMMLNA</sequence>
<keyword evidence="1" id="KW-0472">Membrane</keyword>
<keyword evidence="1" id="KW-1133">Transmembrane helix</keyword>
<organism evidence="2">
    <name type="scientific">Falcolipeurus suturalis</name>
    <dbReference type="NCBI Taxonomy" id="2839002"/>
    <lineage>
        <taxon>Eukaryota</taxon>
        <taxon>Metazoa</taxon>
        <taxon>Ecdysozoa</taxon>
        <taxon>Arthropoda</taxon>
        <taxon>Hexapoda</taxon>
        <taxon>Insecta</taxon>
        <taxon>Pterygota</taxon>
        <taxon>Neoptera</taxon>
        <taxon>Paraneoptera</taxon>
        <taxon>Psocodea</taxon>
        <taxon>Troctomorpha</taxon>
        <taxon>Phthiraptera</taxon>
        <taxon>Ischnocera</taxon>
        <taxon>Philopteridae</taxon>
        <taxon>Falcolipeurus</taxon>
    </lineage>
</organism>
<name>A0A8F8VWQ4_9NEOP</name>
<proteinExistence type="predicted"/>
<gene>
    <name evidence="2" type="primary">nad4L</name>
</gene>
<feature type="transmembrane region" description="Helical" evidence="1">
    <location>
        <begin position="21"/>
        <end position="41"/>
    </location>
</feature>
<accession>A0A8F8VWQ4</accession>
<keyword evidence="2" id="KW-0496">Mitochondrion</keyword>
<evidence type="ECO:0000313" key="2">
    <source>
        <dbReference type="EMBL" id="QYC96600.1"/>
    </source>
</evidence>
<geneLocation type="mitochondrion" evidence="2"/>
<feature type="transmembrane region" description="Helical" evidence="1">
    <location>
        <begin position="47"/>
        <end position="70"/>
    </location>
</feature>
<evidence type="ECO:0000256" key="1">
    <source>
        <dbReference type="SAM" id="Phobius"/>
    </source>
</evidence>
<reference evidence="2" key="1">
    <citation type="journal article" date="2021" name="Parasit. Vectors">
        <title>Highly rearranged mitochondrial genome in Falcolipeurus lice (Phthiraptera: Philopteridae) from endangered eagles.</title>
        <authorList>
            <person name="Nie Y."/>
            <person name="Fu Y.T."/>
            <person name="Zhang Y."/>
            <person name="Deng Y.P."/>
            <person name="Wang W."/>
            <person name="Tu Y."/>
            <person name="Liu G.H."/>
        </authorList>
    </citation>
    <scope>NUCLEOTIDE SEQUENCE</scope>
</reference>
<dbReference type="EMBL" id="MW696813">
    <property type="protein sequence ID" value="QYC96600.1"/>
    <property type="molecule type" value="Genomic_DNA"/>
</dbReference>